<keyword evidence="1" id="KW-0732">Signal</keyword>
<comment type="caution">
    <text evidence="6">The sequence shown here is derived from an EMBL/GenBank/DDBJ whole genome shotgun (WGS) entry which is preliminary data.</text>
</comment>
<dbReference type="PROSITE" id="PS51470">
    <property type="entry name" value="FG_GAP"/>
    <property type="match status" value="2"/>
</dbReference>
<accession>A0A2H0Y3U3</accession>
<dbReference type="GO" id="GO:0008305">
    <property type="term" value="C:integrin complex"/>
    <property type="evidence" value="ECO:0007669"/>
    <property type="project" value="InterPro"/>
</dbReference>
<evidence type="ECO:0000256" key="1">
    <source>
        <dbReference type="ARBA" id="ARBA00022729"/>
    </source>
</evidence>
<dbReference type="InterPro" id="IPR028994">
    <property type="entry name" value="Integrin_alpha_N"/>
</dbReference>
<dbReference type="GO" id="GO:0016787">
    <property type="term" value="F:hydrolase activity"/>
    <property type="evidence" value="ECO:0007669"/>
    <property type="project" value="UniProtKB-KW"/>
</dbReference>
<dbReference type="InterPro" id="IPR000413">
    <property type="entry name" value="Integrin_alpha"/>
</dbReference>
<sequence>MAGTTTTTTTTAARATTTTSTTTTTAAGATTTTTTSTTVTTIAEARGYDLDDEYPDILIGARGDDRAVIYLGRPDINSADLPAWDHNPRTADLYGHAVAALGDINNDDLPDIIVGAPDHDVADAFGEGEYGGRATVYYGKNKTVVGGGHEAGISDSSGHIAQANDGDDHLGWSVAKVGDINNDGKQDYVYGAYGNDFTNGESYSGSASIVFGDEDLNDGGDHYLHLIGRGGIGPLTGVESLITSGRFGWSVASAGDVSGDGRPDVIVGAPWDDCSRVETPDTDYSGAAYIYFSSDALKNGPAPEISGSLSVGDADVTIFGTSGERFGYSVASAGDFNGDSNDDIIVGATDAYSTSGAAYIFYGPFTTGTILTAEVDYDVKIYGAMTGINSLGSFVHPAGNIYTNGASATCDDVIVCDQDYSSGHGAVMLFAGGDFPHHTSFNVNSTTSGGLNTRVGFIYGQGANNYFGCSVDIGNVTGASNLVVGAKGADKGKVYVIRTSSAINTSTLDRIDDLSHTITFQGQSSGDQFGSSVSVMD</sequence>
<evidence type="ECO:0000313" key="7">
    <source>
        <dbReference type="Proteomes" id="UP000231343"/>
    </source>
</evidence>
<dbReference type="InterPro" id="IPR013519">
    <property type="entry name" value="Int_alpha_beta-p"/>
</dbReference>
<name>A0A2H0Y3U3_UNCSA</name>
<dbReference type="Gene3D" id="2.130.10.130">
    <property type="entry name" value="Integrin alpha, N-terminal"/>
    <property type="match status" value="3"/>
</dbReference>
<protein>
    <submittedName>
        <fullName evidence="6">Uncharacterized protein</fullName>
    </submittedName>
</protein>
<evidence type="ECO:0000256" key="3">
    <source>
        <dbReference type="ARBA" id="ARBA00022801"/>
    </source>
</evidence>
<dbReference type="InterPro" id="IPR013517">
    <property type="entry name" value="FG-GAP"/>
</dbReference>
<dbReference type="PRINTS" id="PR01185">
    <property type="entry name" value="INTEGRINA"/>
</dbReference>
<dbReference type="PANTHER" id="PTHR23221:SF7">
    <property type="entry name" value="PHOSPHATIDYLINOSITOL-GLYCAN-SPECIFIC PHOSPHOLIPASE D"/>
    <property type="match status" value="1"/>
</dbReference>
<dbReference type="Pfam" id="PF01839">
    <property type="entry name" value="FG-GAP"/>
    <property type="match status" value="3"/>
</dbReference>
<dbReference type="SMART" id="SM00191">
    <property type="entry name" value="Int_alpha"/>
    <property type="match status" value="5"/>
</dbReference>
<dbReference type="Proteomes" id="UP000231343">
    <property type="component" value="Unassembled WGS sequence"/>
</dbReference>
<proteinExistence type="predicted"/>
<evidence type="ECO:0000256" key="4">
    <source>
        <dbReference type="ARBA" id="ARBA00023180"/>
    </source>
</evidence>
<keyword evidence="4" id="KW-0325">Glycoprotein</keyword>
<dbReference type="GO" id="GO:0007155">
    <property type="term" value="P:cell adhesion"/>
    <property type="evidence" value="ECO:0007669"/>
    <property type="project" value="InterPro"/>
</dbReference>
<dbReference type="SUPFAM" id="SSF69318">
    <property type="entry name" value="Integrin alpha N-terminal domain"/>
    <property type="match status" value="2"/>
</dbReference>
<keyword evidence="2" id="KW-0677">Repeat</keyword>
<dbReference type="AlphaFoldDB" id="A0A2H0Y3U3"/>
<evidence type="ECO:0000256" key="5">
    <source>
        <dbReference type="SAM" id="MobiDB-lite"/>
    </source>
</evidence>
<evidence type="ECO:0000313" key="6">
    <source>
        <dbReference type="EMBL" id="PIS31655.1"/>
    </source>
</evidence>
<feature type="region of interest" description="Disordered" evidence="5">
    <location>
        <begin position="1"/>
        <end position="36"/>
    </location>
</feature>
<gene>
    <name evidence="6" type="ORF">COT42_00595</name>
</gene>
<dbReference type="PANTHER" id="PTHR23221">
    <property type="entry name" value="GLYCOSYLPHOSPHATIDYLINOSITOL PHOSPHOLIPASE D"/>
    <property type="match status" value="1"/>
</dbReference>
<evidence type="ECO:0000256" key="2">
    <source>
        <dbReference type="ARBA" id="ARBA00022737"/>
    </source>
</evidence>
<keyword evidence="3" id="KW-0378">Hydrolase</keyword>
<organism evidence="6 7">
    <name type="scientific">Candidatus Saganbacteria bacterium CG08_land_8_20_14_0_20_45_16</name>
    <dbReference type="NCBI Taxonomy" id="2014293"/>
    <lineage>
        <taxon>Bacteria</taxon>
        <taxon>Bacillati</taxon>
        <taxon>Saganbacteria</taxon>
    </lineage>
</organism>
<dbReference type="EMBL" id="PEYM01000006">
    <property type="protein sequence ID" value="PIS31655.1"/>
    <property type="molecule type" value="Genomic_DNA"/>
</dbReference>
<reference evidence="6 7" key="1">
    <citation type="submission" date="2017-09" db="EMBL/GenBank/DDBJ databases">
        <title>Depth-based differentiation of microbial function through sediment-hosted aquifers and enrichment of novel symbionts in the deep terrestrial subsurface.</title>
        <authorList>
            <person name="Probst A.J."/>
            <person name="Ladd B."/>
            <person name="Jarett J.K."/>
            <person name="Geller-Mcgrath D.E."/>
            <person name="Sieber C.M."/>
            <person name="Emerson J.B."/>
            <person name="Anantharaman K."/>
            <person name="Thomas B.C."/>
            <person name="Malmstrom R."/>
            <person name="Stieglmeier M."/>
            <person name="Klingl A."/>
            <person name="Woyke T."/>
            <person name="Ryan C.M."/>
            <person name="Banfield J.F."/>
        </authorList>
    </citation>
    <scope>NUCLEOTIDE SEQUENCE [LARGE SCALE GENOMIC DNA]</scope>
    <source>
        <strain evidence="6">CG08_land_8_20_14_0_20_45_16</strain>
    </source>
</reference>